<dbReference type="AlphaFoldDB" id="A0A7X0FBR6"/>
<dbReference type="Pfam" id="PF00903">
    <property type="entry name" value="Glyoxalase"/>
    <property type="match status" value="1"/>
</dbReference>
<dbReference type="Proteomes" id="UP000536262">
    <property type="component" value="Unassembled WGS sequence"/>
</dbReference>
<dbReference type="GO" id="GO:0016829">
    <property type="term" value="F:lyase activity"/>
    <property type="evidence" value="ECO:0007669"/>
    <property type="project" value="UniProtKB-KW"/>
</dbReference>
<keyword evidence="3" id="KW-1185">Reference proteome</keyword>
<protein>
    <submittedName>
        <fullName evidence="2">Catechol 2,3-dioxygenase-like lactoylglutathione lyase family enzyme</fullName>
    </submittedName>
</protein>
<organism evidence="2 3">
    <name type="scientific">Aminobacter aganoensis</name>
    <dbReference type="NCBI Taxonomy" id="83264"/>
    <lineage>
        <taxon>Bacteria</taxon>
        <taxon>Pseudomonadati</taxon>
        <taxon>Pseudomonadota</taxon>
        <taxon>Alphaproteobacteria</taxon>
        <taxon>Hyphomicrobiales</taxon>
        <taxon>Phyllobacteriaceae</taxon>
        <taxon>Aminobacter</taxon>
    </lineage>
</organism>
<comment type="caution">
    <text evidence="2">The sequence shown here is derived from an EMBL/GenBank/DDBJ whole genome shotgun (WGS) entry which is preliminary data.</text>
</comment>
<feature type="domain" description="VOC" evidence="1">
    <location>
        <begin position="154"/>
        <end position="280"/>
    </location>
</feature>
<proteinExistence type="predicted"/>
<keyword evidence="2" id="KW-0560">Oxidoreductase</keyword>
<dbReference type="InterPro" id="IPR004360">
    <property type="entry name" value="Glyas_Fos-R_dOase_dom"/>
</dbReference>
<keyword evidence="2" id="KW-0456">Lyase</keyword>
<dbReference type="PROSITE" id="PS51819">
    <property type="entry name" value="VOC"/>
    <property type="match status" value="1"/>
</dbReference>
<dbReference type="InterPro" id="IPR029068">
    <property type="entry name" value="Glyas_Bleomycin-R_OHBP_Dase"/>
</dbReference>
<dbReference type="GO" id="GO:0051213">
    <property type="term" value="F:dioxygenase activity"/>
    <property type="evidence" value="ECO:0007669"/>
    <property type="project" value="UniProtKB-KW"/>
</dbReference>
<evidence type="ECO:0000313" key="2">
    <source>
        <dbReference type="EMBL" id="MBB6356479.1"/>
    </source>
</evidence>
<dbReference type="InterPro" id="IPR037523">
    <property type="entry name" value="VOC_core"/>
</dbReference>
<dbReference type="EMBL" id="JACHOU010000014">
    <property type="protein sequence ID" value="MBB6356479.1"/>
    <property type="molecule type" value="Genomic_DNA"/>
</dbReference>
<accession>A0A7X0FBR6</accession>
<evidence type="ECO:0000313" key="3">
    <source>
        <dbReference type="Proteomes" id="UP000536262"/>
    </source>
</evidence>
<dbReference type="Gene3D" id="3.10.180.10">
    <property type="entry name" value="2,3-Dihydroxybiphenyl 1,2-Dioxygenase, domain 1"/>
    <property type="match status" value="2"/>
</dbReference>
<gene>
    <name evidence="2" type="ORF">GGR00_004291</name>
</gene>
<evidence type="ECO:0000259" key="1">
    <source>
        <dbReference type="PROSITE" id="PS51819"/>
    </source>
</evidence>
<dbReference type="SUPFAM" id="SSF54593">
    <property type="entry name" value="Glyoxalase/Bleomycin resistance protein/Dihydroxybiphenyl dioxygenase"/>
    <property type="match status" value="1"/>
</dbReference>
<keyword evidence="2" id="KW-0223">Dioxygenase</keyword>
<reference evidence="2 3" key="1">
    <citation type="submission" date="2020-08" db="EMBL/GenBank/DDBJ databases">
        <title>Genomic Encyclopedia of Type Strains, Phase IV (KMG-IV): sequencing the most valuable type-strain genomes for metagenomic binning, comparative biology and taxonomic classification.</title>
        <authorList>
            <person name="Goeker M."/>
        </authorList>
    </citation>
    <scope>NUCLEOTIDE SEQUENCE [LARGE SCALE GENOMIC DNA]</scope>
    <source>
        <strain evidence="2 3">DSM 7051</strain>
    </source>
</reference>
<dbReference type="RefSeq" id="WP_184700894.1">
    <property type="nucleotide sequence ID" value="NZ_BAABEG010000002.1"/>
</dbReference>
<sequence length="313" mass="35145">MARIRLKQLAYVTYAVPDLDLIERFLGDFGLARNLRTDEVLYMRGTGSEQYLYVAEKSAKAEYISLAFEVQSRQDLEVASMVPGASPLEKLKGPGGGTRVRLTSPGGQRIDLVHGIAELAPLPVRETFPLNISDRQPRKNRPVRQRAEATPILRLGHCALWVKDGEAELAWFLKHLELVASDYICIPGEPEPKVIGAFLRLDRGVDFVEHHCILINESIHSGCHHASFEVLDLDAVFAAHEHLKAQDWSLDAGIGRHYLGSLIYDYWTDPFGNRIEHYTDSDIVNHEYVPTRFVGGAEETTQWGMAPPPEFFA</sequence>
<name>A0A7X0FBR6_9HYPH</name>